<comment type="catalytic activity">
    <reaction evidence="9 11">
        <text>a 3-oxo-5alpha-steroid + NADP(+) = a 3-oxo-Delta(4)-steroid + NADPH + H(+)</text>
        <dbReference type="Rhea" id="RHEA:54384"/>
        <dbReference type="ChEBI" id="CHEBI:13601"/>
        <dbReference type="ChEBI" id="CHEBI:15378"/>
        <dbReference type="ChEBI" id="CHEBI:47909"/>
        <dbReference type="ChEBI" id="CHEBI:57783"/>
        <dbReference type="ChEBI" id="CHEBI:58349"/>
        <dbReference type="EC" id="1.3.1.22"/>
    </reaction>
</comment>
<dbReference type="GO" id="GO:0047751">
    <property type="term" value="F:3-oxo-5-alpha-steroid 4-dehydrogenase (NADP+) activity"/>
    <property type="evidence" value="ECO:0007669"/>
    <property type="project" value="UniProtKB-EC"/>
</dbReference>
<dbReference type="InterPro" id="IPR039357">
    <property type="entry name" value="SRD5A/TECR"/>
</dbReference>
<comment type="pathway">
    <text evidence="10">Steroid biosynthesis.</text>
</comment>
<keyword evidence="11" id="KW-1069">Brassinosteroid biosynthesis</keyword>
<gene>
    <name evidence="13" type="ORF">HHK36_016259</name>
</gene>
<feature type="transmembrane region" description="Helical" evidence="11">
    <location>
        <begin position="111"/>
        <end position="128"/>
    </location>
</feature>
<keyword evidence="5 11" id="KW-1133">Transmembrane helix</keyword>
<keyword evidence="11" id="KW-0443">Lipid metabolism</keyword>
<reference evidence="13 14" key="1">
    <citation type="submission" date="2020-04" db="EMBL/GenBank/DDBJ databases">
        <title>Plant Genome Project.</title>
        <authorList>
            <person name="Zhang R.-G."/>
        </authorList>
    </citation>
    <scope>NUCLEOTIDE SEQUENCE [LARGE SCALE GENOMIC DNA]</scope>
    <source>
        <strain evidence="13">YNK0</strain>
        <tissue evidence="13">Leaf</tissue>
    </source>
</reference>
<accession>A0A834Z2F8</accession>
<sequence length="263" mass="30286">MATSSDQNLFENCLLSLFLIAPPTFISLRFLQAPYGKHYRSGWGPTIPASLAWFLMESPTVWLTLLIFPFGHHRSNPKALTLISIFLLHYIHRTCIYPLRLPKTKTRTKTASGFPISVAMMAFGFNLLNSYLQARWVSHYTDYSVESDWWFWGRFMVGLAVFLGGMAVNVRSDLVLVSLKGKDGGYKIPRGGWFEKVSCANYFGEMVEWLGWTVMTWSWVGFGFFLYTCANLVPRARANDKWYREKFGDDYPKSRKAVVPFVY</sequence>
<feature type="transmembrane region" description="Helical" evidence="11">
    <location>
        <begin position="51"/>
        <end position="68"/>
    </location>
</feature>
<keyword evidence="7 11" id="KW-0472">Membrane</keyword>
<dbReference type="Pfam" id="PF02544">
    <property type="entry name" value="Steroid_dh"/>
    <property type="match status" value="1"/>
</dbReference>
<dbReference type="OMA" id="PHYALEW"/>
<feature type="transmembrane region" description="Helical" evidence="11">
    <location>
        <begin position="12"/>
        <end position="31"/>
    </location>
</feature>
<dbReference type="FunFam" id="1.20.120.1630:FF:000002">
    <property type="entry name" value="Steroid 5 alpha-reductase 1"/>
    <property type="match status" value="1"/>
</dbReference>
<dbReference type="AlphaFoldDB" id="A0A834Z2F8"/>
<evidence type="ECO:0000256" key="3">
    <source>
        <dbReference type="ARBA" id="ARBA00007742"/>
    </source>
</evidence>
<dbReference type="EMBL" id="JABCRI010000011">
    <property type="protein sequence ID" value="KAF8397346.1"/>
    <property type="molecule type" value="Genomic_DNA"/>
</dbReference>
<comment type="caution">
    <text evidence="13">The sequence shown here is derived from an EMBL/GenBank/DDBJ whole genome shotgun (WGS) entry which is preliminary data.</text>
</comment>
<evidence type="ECO:0000256" key="8">
    <source>
        <dbReference type="ARBA" id="ARBA00037910"/>
    </source>
</evidence>
<keyword evidence="11" id="KW-0444">Lipid biosynthesis</keyword>
<protein>
    <recommendedName>
        <fullName evidence="11">Steroid 5-alpha-reductase DET2</fullName>
        <ecNumber evidence="11">1.3.1.22</ecNumber>
    </recommendedName>
</protein>
<keyword evidence="14" id="KW-1185">Reference proteome</keyword>
<dbReference type="PANTHER" id="PTHR10556:SF43">
    <property type="entry name" value="STEROID 5-ALPHA-REDUCTASE DET2"/>
    <property type="match status" value="1"/>
</dbReference>
<evidence type="ECO:0000313" key="13">
    <source>
        <dbReference type="EMBL" id="KAF8397346.1"/>
    </source>
</evidence>
<evidence type="ECO:0000256" key="6">
    <source>
        <dbReference type="ARBA" id="ARBA00023002"/>
    </source>
</evidence>
<evidence type="ECO:0000313" key="14">
    <source>
        <dbReference type="Proteomes" id="UP000655225"/>
    </source>
</evidence>
<dbReference type="Proteomes" id="UP000655225">
    <property type="component" value="Unassembled WGS sequence"/>
</dbReference>
<feature type="domain" description="3-oxo-5-alpha-steroid 4-dehydrogenase C-terminal" evidence="12">
    <location>
        <begin position="114"/>
        <end position="263"/>
    </location>
</feature>
<dbReference type="GO" id="GO:0016132">
    <property type="term" value="P:brassinosteroid biosynthetic process"/>
    <property type="evidence" value="ECO:0007669"/>
    <property type="project" value="UniProtKB-UniPathway"/>
</dbReference>
<comment type="pathway">
    <text evidence="2">Hormone biosynthesis.</text>
</comment>
<dbReference type="InterPro" id="IPR016636">
    <property type="entry name" value="3-oxo-5-alpha-steroid_4-DH"/>
</dbReference>
<dbReference type="OrthoDB" id="5788137at2759"/>
<organism evidence="13 14">
    <name type="scientific">Tetracentron sinense</name>
    <name type="common">Spur-leaf</name>
    <dbReference type="NCBI Taxonomy" id="13715"/>
    <lineage>
        <taxon>Eukaryota</taxon>
        <taxon>Viridiplantae</taxon>
        <taxon>Streptophyta</taxon>
        <taxon>Embryophyta</taxon>
        <taxon>Tracheophyta</taxon>
        <taxon>Spermatophyta</taxon>
        <taxon>Magnoliopsida</taxon>
        <taxon>Trochodendrales</taxon>
        <taxon>Trochodendraceae</taxon>
        <taxon>Tetracentron</taxon>
    </lineage>
</organism>
<comment type="pathway">
    <text evidence="8 11">Plant hormone biosynthesis; brassinosteroid biosynthesis.</text>
</comment>
<dbReference type="EC" id="1.3.1.22" evidence="11"/>
<comment type="similarity">
    <text evidence="3 11">Belongs to the steroid 5-alpha reductase family.</text>
</comment>
<dbReference type="PIRSF" id="PIRSF015596">
    <property type="entry name" value="5_alpha-SR2"/>
    <property type="match status" value="1"/>
</dbReference>
<evidence type="ECO:0000256" key="2">
    <source>
        <dbReference type="ARBA" id="ARBA00004972"/>
    </source>
</evidence>
<dbReference type="PROSITE" id="PS50244">
    <property type="entry name" value="S5A_REDUCTASE"/>
    <property type="match status" value="1"/>
</dbReference>
<evidence type="ECO:0000256" key="5">
    <source>
        <dbReference type="ARBA" id="ARBA00022989"/>
    </source>
</evidence>
<dbReference type="UniPathway" id="UPA00381"/>
<feature type="transmembrane region" description="Helical" evidence="11">
    <location>
        <begin position="209"/>
        <end position="233"/>
    </location>
</feature>
<keyword evidence="11" id="KW-0752">Steroid biosynthesis</keyword>
<dbReference type="InterPro" id="IPR001104">
    <property type="entry name" value="3-oxo-5_a-steroid_4-DH_C"/>
</dbReference>
<evidence type="ECO:0000256" key="9">
    <source>
        <dbReference type="ARBA" id="ARBA00048164"/>
    </source>
</evidence>
<comment type="subcellular location">
    <subcellularLocation>
        <location evidence="1">Membrane</location>
        <topology evidence="1">Multi-pass membrane protein</topology>
    </subcellularLocation>
</comment>
<evidence type="ECO:0000256" key="1">
    <source>
        <dbReference type="ARBA" id="ARBA00004141"/>
    </source>
</evidence>
<keyword evidence="6" id="KW-0560">Oxidoreductase</keyword>
<evidence type="ECO:0000256" key="4">
    <source>
        <dbReference type="ARBA" id="ARBA00022692"/>
    </source>
</evidence>
<dbReference type="Gene3D" id="1.20.120.1630">
    <property type="match status" value="1"/>
</dbReference>
<keyword evidence="4 11" id="KW-0812">Transmembrane</keyword>
<evidence type="ECO:0000256" key="10">
    <source>
        <dbReference type="ARBA" id="ARBA00060577"/>
    </source>
</evidence>
<name>A0A834Z2F8_TETSI</name>
<evidence type="ECO:0000256" key="7">
    <source>
        <dbReference type="ARBA" id="ARBA00023136"/>
    </source>
</evidence>
<feature type="transmembrane region" description="Helical" evidence="11">
    <location>
        <begin position="80"/>
        <end position="99"/>
    </location>
</feature>
<evidence type="ECO:0000259" key="12">
    <source>
        <dbReference type="Pfam" id="PF02544"/>
    </source>
</evidence>
<dbReference type="PANTHER" id="PTHR10556">
    <property type="entry name" value="3-OXO-5-ALPHA-STEROID 4-DEHYDROGENASE"/>
    <property type="match status" value="1"/>
</dbReference>
<comment type="function">
    <text evidence="11">Involved in a reduction step in the biosynthesis of the plant steroid, brassinolide.</text>
</comment>
<evidence type="ECO:0000256" key="11">
    <source>
        <dbReference type="PIRNR" id="PIRNR015596"/>
    </source>
</evidence>
<feature type="transmembrane region" description="Helical" evidence="11">
    <location>
        <begin position="149"/>
        <end position="168"/>
    </location>
</feature>
<proteinExistence type="inferred from homology"/>
<dbReference type="GO" id="GO:0016020">
    <property type="term" value="C:membrane"/>
    <property type="evidence" value="ECO:0007669"/>
    <property type="project" value="UniProtKB-SubCell"/>
</dbReference>